<reference evidence="3" key="1">
    <citation type="journal article" date="2019" name="Int. J. Syst. Evol. Microbiol.">
        <title>The Global Catalogue of Microorganisms (GCM) 10K type strain sequencing project: providing services to taxonomists for standard genome sequencing and annotation.</title>
        <authorList>
            <consortium name="The Broad Institute Genomics Platform"/>
            <consortium name="The Broad Institute Genome Sequencing Center for Infectious Disease"/>
            <person name="Wu L."/>
            <person name="Ma J."/>
        </authorList>
    </citation>
    <scope>NUCLEOTIDE SEQUENCE [LARGE SCALE GENOMIC DNA]</scope>
    <source>
        <strain evidence="3">ICMP 19430</strain>
    </source>
</reference>
<dbReference type="Gene3D" id="3.10.450.50">
    <property type="match status" value="1"/>
</dbReference>
<dbReference type="Pfam" id="PF12680">
    <property type="entry name" value="SnoaL_2"/>
    <property type="match status" value="1"/>
</dbReference>
<comment type="caution">
    <text evidence="2">The sequence shown here is derived from an EMBL/GenBank/DDBJ whole genome shotgun (WGS) entry which is preliminary data.</text>
</comment>
<organism evidence="2 3">
    <name type="scientific">Rhodococcus daqingensis</name>
    <dbReference type="NCBI Taxonomy" id="2479363"/>
    <lineage>
        <taxon>Bacteria</taxon>
        <taxon>Bacillati</taxon>
        <taxon>Actinomycetota</taxon>
        <taxon>Actinomycetes</taxon>
        <taxon>Mycobacteriales</taxon>
        <taxon>Nocardiaceae</taxon>
        <taxon>Rhodococcus</taxon>
    </lineage>
</organism>
<evidence type="ECO:0000313" key="2">
    <source>
        <dbReference type="EMBL" id="MFC7446886.1"/>
    </source>
</evidence>
<dbReference type="InterPro" id="IPR032710">
    <property type="entry name" value="NTF2-like_dom_sf"/>
</dbReference>
<dbReference type="InterPro" id="IPR037401">
    <property type="entry name" value="SnoaL-like"/>
</dbReference>
<dbReference type="RefSeq" id="WP_378401460.1">
    <property type="nucleotide sequence ID" value="NZ_JBHTCS010000002.1"/>
</dbReference>
<name>A0ABW2RTI9_9NOCA</name>
<keyword evidence="3" id="KW-1185">Reference proteome</keyword>
<feature type="domain" description="SnoaL-like" evidence="1">
    <location>
        <begin position="25"/>
        <end position="119"/>
    </location>
</feature>
<evidence type="ECO:0000313" key="3">
    <source>
        <dbReference type="Proteomes" id="UP001596484"/>
    </source>
</evidence>
<gene>
    <name evidence="2" type="ORF">ACFQS9_03175</name>
</gene>
<sequence>MHTFAPDTAAADFTTFMTSFTEDVAFGAEDPGTVIDRYYVPDFVQYNDGLRLDRAKLVDHVRPVRKNVRDYRYEVHEAVMNGNHLAVRYTLHAVTRKNRTVRTQVYTFADLSADGRISRIDQITRILPEEQA</sequence>
<proteinExistence type="predicted"/>
<dbReference type="Proteomes" id="UP001596484">
    <property type="component" value="Unassembled WGS sequence"/>
</dbReference>
<accession>A0ABW2RTI9</accession>
<dbReference type="EMBL" id="JBHTCS010000002">
    <property type="protein sequence ID" value="MFC7446886.1"/>
    <property type="molecule type" value="Genomic_DNA"/>
</dbReference>
<protein>
    <submittedName>
        <fullName evidence="2">Nuclear transport factor 2 family protein</fullName>
    </submittedName>
</protein>
<dbReference type="SUPFAM" id="SSF54427">
    <property type="entry name" value="NTF2-like"/>
    <property type="match status" value="1"/>
</dbReference>
<evidence type="ECO:0000259" key="1">
    <source>
        <dbReference type="Pfam" id="PF12680"/>
    </source>
</evidence>